<reference evidence="1" key="1">
    <citation type="submission" date="2020-05" db="EMBL/GenBank/DDBJ databases">
        <title>Mycena genomes resolve the evolution of fungal bioluminescence.</title>
        <authorList>
            <person name="Tsai I.J."/>
        </authorList>
    </citation>
    <scope>NUCLEOTIDE SEQUENCE</scope>
    <source>
        <strain evidence="1">160909Yilan</strain>
    </source>
</reference>
<protein>
    <submittedName>
        <fullName evidence="1">Cytochrome P450</fullName>
    </submittedName>
</protein>
<name>A0A8H6YSI6_9AGAR</name>
<dbReference type="EMBL" id="JACAZH010000006">
    <property type="protein sequence ID" value="KAF7366375.1"/>
    <property type="molecule type" value="Genomic_DNA"/>
</dbReference>
<organism evidence="1 2">
    <name type="scientific">Mycena sanguinolenta</name>
    <dbReference type="NCBI Taxonomy" id="230812"/>
    <lineage>
        <taxon>Eukaryota</taxon>
        <taxon>Fungi</taxon>
        <taxon>Dikarya</taxon>
        <taxon>Basidiomycota</taxon>
        <taxon>Agaricomycotina</taxon>
        <taxon>Agaricomycetes</taxon>
        <taxon>Agaricomycetidae</taxon>
        <taxon>Agaricales</taxon>
        <taxon>Marasmiineae</taxon>
        <taxon>Mycenaceae</taxon>
        <taxon>Mycena</taxon>
    </lineage>
</organism>
<dbReference type="InterPro" id="IPR032675">
    <property type="entry name" value="LRR_dom_sf"/>
</dbReference>
<sequence length="499" mass="55557">MTTNMVSVHNILVEQTEPTRQSSRAELPSNRKSTLCRIASATRLRVSPHISTPSSNCTTASAHVPTHSGTYLPIHTLPIELLAEIFRLTLEEEDAHIVATYRISQICSDWRNIACGSPQLWTGPLCVDLGSEKISGREDIYADGLEAWLARSVPLSVPVSLRLELDRTKCNPRILEVVLKEAPRFRSLRCTNAPLSLISRLVECRLDSLEELDLGFVESDSSAAEVPAFTMVPRLRKSSIPIRSKEPHVLIPWAQLTDVTLACDSIDIVLDILAQCATLTYAALYTSGWYTYPATTQLARAPLALSQLRTLTLDFGRSQHMMRFLSAVSAPALETLHLNFLEMQDDRMQSAGPLTAFLMQSPSITRLEIQCGSRAPTSHEFIDAFGCTVQLTHLKLAYPCEHSFDDTLLEALSCKDGVAPLVPNLHNLVLHRIMDRDGFAIEALERMFVSRWQQANAEISSRSGLHDVARWSHVELCRSLRGTFLHSLQRKGLPVELTD</sequence>
<dbReference type="Proteomes" id="UP000623467">
    <property type="component" value="Unassembled WGS sequence"/>
</dbReference>
<dbReference type="OrthoDB" id="2269034at2759"/>
<evidence type="ECO:0000313" key="2">
    <source>
        <dbReference type="Proteomes" id="UP000623467"/>
    </source>
</evidence>
<dbReference type="Gene3D" id="3.80.10.10">
    <property type="entry name" value="Ribonuclease Inhibitor"/>
    <property type="match status" value="1"/>
</dbReference>
<dbReference type="SUPFAM" id="SSF52047">
    <property type="entry name" value="RNI-like"/>
    <property type="match status" value="1"/>
</dbReference>
<proteinExistence type="predicted"/>
<comment type="caution">
    <text evidence="1">The sequence shown here is derived from an EMBL/GenBank/DDBJ whole genome shotgun (WGS) entry which is preliminary data.</text>
</comment>
<keyword evidence="2" id="KW-1185">Reference proteome</keyword>
<dbReference type="Gene3D" id="1.20.1280.50">
    <property type="match status" value="1"/>
</dbReference>
<evidence type="ECO:0000313" key="1">
    <source>
        <dbReference type="EMBL" id="KAF7366375.1"/>
    </source>
</evidence>
<accession>A0A8H6YSI6</accession>
<gene>
    <name evidence="1" type="ORF">MSAN_00894000</name>
</gene>
<dbReference type="AlphaFoldDB" id="A0A8H6YSI6"/>